<dbReference type="SUPFAM" id="SSF57424">
    <property type="entry name" value="LDL receptor-like module"/>
    <property type="match status" value="2"/>
</dbReference>
<feature type="domain" description="MAM" evidence="6">
    <location>
        <begin position="2648"/>
        <end position="2812"/>
    </location>
</feature>
<feature type="domain" description="MAM" evidence="6">
    <location>
        <begin position="1607"/>
        <end position="1770"/>
    </location>
</feature>
<dbReference type="CDD" id="cd00112">
    <property type="entry name" value="LDLa"/>
    <property type="match status" value="3"/>
</dbReference>
<dbReference type="SMART" id="SM00137">
    <property type="entry name" value="MAM"/>
    <property type="match status" value="25"/>
</dbReference>
<dbReference type="PROSITE" id="PS00740">
    <property type="entry name" value="MAM_1"/>
    <property type="match status" value="1"/>
</dbReference>
<dbReference type="PROSITE" id="PS50068">
    <property type="entry name" value="LDLRA_2"/>
    <property type="match status" value="3"/>
</dbReference>
<feature type="disulfide bond" evidence="3">
    <location>
        <begin position="4055"/>
        <end position="4070"/>
    </location>
</feature>
<dbReference type="Pfam" id="PF00629">
    <property type="entry name" value="MAM"/>
    <property type="match status" value="25"/>
</dbReference>
<dbReference type="SUPFAM" id="SSF49899">
    <property type="entry name" value="Concanavalin A-like lectins/glucanases"/>
    <property type="match status" value="25"/>
</dbReference>
<evidence type="ECO:0000313" key="8">
    <source>
        <dbReference type="Proteomes" id="UP000663868"/>
    </source>
</evidence>
<dbReference type="InterPro" id="IPR051560">
    <property type="entry name" value="MAM_domain-containing"/>
</dbReference>
<feature type="domain" description="MAM" evidence="6">
    <location>
        <begin position="3871"/>
        <end position="4029"/>
    </location>
</feature>
<dbReference type="PRINTS" id="PR00261">
    <property type="entry name" value="LDLRECEPTOR"/>
</dbReference>
<evidence type="ECO:0000256" key="2">
    <source>
        <dbReference type="ARBA" id="ARBA00023157"/>
    </source>
</evidence>
<evidence type="ECO:0000256" key="5">
    <source>
        <dbReference type="SAM" id="SignalP"/>
    </source>
</evidence>
<feature type="domain" description="MAM" evidence="6">
    <location>
        <begin position="3333"/>
        <end position="3491"/>
    </location>
</feature>
<dbReference type="Pfam" id="PF00057">
    <property type="entry name" value="Ldl_recept_a"/>
    <property type="match status" value="2"/>
</dbReference>
<feature type="domain" description="MAM" evidence="6">
    <location>
        <begin position="201"/>
        <end position="371"/>
    </location>
</feature>
<evidence type="ECO:0000313" key="7">
    <source>
        <dbReference type="EMBL" id="CAF3867319.1"/>
    </source>
</evidence>
<evidence type="ECO:0000256" key="3">
    <source>
        <dbReference type="PROSITE-ProRule" id="PRU00124"/>
    </source>
</evidence>
<feature type="compositionally biased region" description="Polar residues" evidence="4">
    <location>
        <begin position="30"/>
        <end position="42"/>
    </location>
</feature>
<dbReference type="GO" id="GO:0016020">
    <property type="term" value="C:membrane"/>
    <property type="evidence" value="ECO:0007669"/>
    <property type="project" value="InterPro"/>
</dbReference>
<dbReference type="InterPro" id="IPR002172">
    <property type="entry name" value="LDrepeatLR_classA_rpt"/>
</dbReference>
<accession>A0A819FIR6</accession>
<keyword evidence="2 3" id="KW-1015">Disulfide bond</keyword>
<feature type="domain" description="MAM" evidence="6">
    <location>
        <begin position="1964"/>
        <end position="2127"/>
    </location>
</feature>
<comment type="caution">
    <text evidence="3">Lacks conserved residue(s) required for the propagation of feature annotation.</text>
</comment>
<feature type="disulfide bond" evidence="3">
    <location>
        <begin position="3855"/>
        <end position="3870"/>
    </location>
</feature>
<sequence length="4582" mass="510750">MFVLLIVYLIGIAAQSNIPKEDPGWRNDVDNSQNLEWHPSSSITTDKQSFVLKYPDDKETLQSSEQHSARLIGTAHLASRDSPSCLTFAYQITGDKSNKLSVFIDNRYIWRSRLVQEHSQIQVQLNISSSTTTGPTRTATSIAFVGQLTDNVEIKLENIIINHQPCPSIPKKSNKKRSVETIKSSPSRTIRSVTSKAVPGYDCTFEQDLCGWTHGQDSTLDWFREQAVSNPLSGVVGPSYDHTYGNSTGFYVTTRVQIPVGSMNDYDISALVSPRLPDTTAGPMCADWWYMMHGTDDTELNLFLVANENFTSPKSFWRRSGDQGRHWQHGQLQIDPGNQITRVIYDVFAIWSIRSEVSLDDLTLLDGPCIKPDFYSIDCTFEEEHICGYSSDPTGTFSWHRGQGSTPSALTGASQDHTLGTAQGHFMYTESSSPQRPGYKARLMSVFEEPEKGRCLEFWYHMYGQNIGQLNVYANTNTSNNDVRTLLWSRGANIGDVWRKAHVSTEYTVPFRVIFEGVIGNGIEGDIAIDDIQRLSKSCKEPNNCDFEDDNLCGWENIKTDQFDWEITSGASSTETWASGPIHDHTFGMTGDGSYAYIDTNKNRNINDTAILVSQSMSGTSVNGMCLEFFYHMYGPGVGRLTVYLQMEGFQPLPMWTLAGEQDDDWFQGKVGFSISADHSILIEGRITQYEEGDIGLDDISITNGYCTLLPSFAVPESGLTTTAAPITTVTTPSHPPTAFDCDFESATCASWSIISKPELSWTRTQGVVATQEDAHNPIYDHTGNQAVGYYLLLKPNTTTPFPNNNITSQLRSATMTDNRQCLEFWYFMYGPHVGTLNVEKLSGVFSQLRWSTTGGKGYEWLHAQVNIQSSSSNPAQFNIAIEATWSGDNRGSIALDDIILLNGTCRTSSDQCDFDSDDSICGFQYSTTGQFNWTRGLASAVQAGVNPNVDHTTQTGEGYYMLAEGKNRNPNDRALLLTPIQDRTTGSCLHFWYFQHAATKQMKLNVYVLSQSSILWSHDGSLDNRWLYAQININSPSQPWQAVFESELLAQNPDASVAIDDVSITRGLCPKPGDCTFETDLCGWESNYYDTEMDWIVGQGIHSFGTGPQYDHTTNTAQGKYLMIETSWPTAEGDRAQLESVVFDETNGESRCFRFWYHMYGDHIGTLNVYLFNGTYNRIWSLSGDRGNNWYEGQVSYTSPIRHQIIVEGIAGKDYLGDISIDDFTFTTSNCSIRPAYDAVPTIGTTMPSTTTTLRTTLAPQSPLDCNFEQGVLCSTWSHDVSADFRWEVRQGQTPSANTGPAIDHTYGTPSGWYIYMEASYPQQSNQRCRIQTEEIEGQRCIQFWYHMYGMDIDTLNIYIKINGQLNKPVWTRSRNQGNLWLKGQYAVFPPANTKYQIVFEGIVGQFHLGDIALDDIVVYTSCPDENRLCTFENASICNYANDASVQYNWVRTTGDDPLASGSKPTIDHTDGTSNGAYMLIDISKPSATISNQRARLMSQTTIPNGEQCVEFWYYTSAEVLSMNSKLNLFIRPSTTVSNSSDYLIWSRSISNERQWRISQQRIPHGLALSPYQVIFEGVVYKSGANSPVIAIDDVFIRDRACLEPGDCDFENGMCTWMSLSFFSNTSWVIGSGSSPSPYSGPQNDHTLGNTQGQYLFLNSLFTAQQTTVAVIQSEMFEPTSRAGRCITFWYVMRGSQLGRVDLNITTTQGTNMIWSFGTVDQGESWHFASVGYYSDVAHFIVIEGTVTAQMQGYYAIDDIDIRDSYCGTNPTNAVVTILTTPATVTRPTTAFQIPSIYDCTFETDFCSWTHLSDAKLNWTRNQGSTGTFETGPLFDVTTHTDKGWYIYLETSYPVELNDTARIKSPSIAGSTTKCFEFWYHMNGPDINRLDVLTIDSSNVETTVWSREGSQGNVWRLGKVKLNDITDEYSIILQGVAGSSFQGDIALDNLQLIDGNCPSDYPLECDFDDEGICGFTHDITAQHRWIRNKGATPSTLSGPTVDHTTMTSSGYYMYFPSASSVRVGEKARLISPWMNNTDGQCLSFWYHSYGVDVGALTVYKRLQSSDDLYPMWKINYNFGDVWNAAEITIRNTDEPWAIEFEGEYGIGYFGDLALDDIVIKNGACQPIGSCSFESIDFCTWHNVRPPADDFDWLVAHGETDSAFTGPTVDHTFNDQFGYYAFIEASHPRQNNDRAILESTVLMPTSTIGYCFSFWYHMYGEIGTLNVFIQSVKAKEPLWIWTQSGNKGDEWLNGQVTIRSSLYYRLQIEGVIGTSFQGDAAIDDLRVFENPCTLTPSNADPSLLPPSTTTTTAATVTVAPGPYDCTFENDICTGWENMANNRFNWARVQGSAVPAPEIDHTTGTREGYFMQAVLNQRPANDYARLKSPLLNDVQCMTFYYHIYGHGGTLNLYMALGDNLGIQLWTRKGSQGDVWRFGRLSTNKNNANVVFEAIADANAIGDVSIDDVRFSPGACKESAAIGESCTFTDYTQCGFTQNTTGSSLQWQTFGGGDSQIRTTAIPFDHTTGTNRGSYIYIDFENRGENLRGHLYSPVYESTKNQSYCVEFYYVLTGANITLNVSTESSTGTQRNIFTRNYDHGLTWIKGEATITITSQFRIIFEAISGNFRQGFIALDDYQYHSGECSFRSNECTFDDGSLCSWTNAADNQFDWLVHKGQTLTYATGPNGDHTSGNGYYIYIETSSPAQPGWKARLESEIFVDNRPRCFSFWYHMFGDDIGRLNIYLRSLEVNNFTTDSLVWVLAGKQANNWRHALAPIQPNGRYQVIIEGVCGKSFEGDIAVDDIGVLSVETCQLQPVDADPIQVSQQAIACGFEQNFCQWQHDTTGKFNWTRHTESTPSTDTGPTSGADNSPYYIYIESSYPQNEGDRAGIISPVITKPRSSMCFQFYFHMWGATIGSLQISAMLNTPTGQQRMLLWERNETQAKEWRQGHINLRDIPYDFAMKIDGFVGSGFEGDIAVDELFLLDGECPPSIWCDFETSFCGWTNDTTGDFYWTRTQKATDSAGTGPTTDHTTGTDRGYYLYIETSSPTKTGDKARIVSPTYSPSSSVCLKFFYHMYGPSIGTLNVIMATTKQLLWTKSGNLGNRWRYGHVTVRSNSPYQVAFEGVVGSSFQGDIAIDDILIANGACEEEGSCTFEDRTFCGFYNPREEDDFDWTLNQGETFSDDTGPNVDHTTGTSAGFYAYIESSYPQTLGDKAWLVSEIIESPKGACLDFWYHMKGQTSGNMTVFYRVLDKAPASLWFQEGDQGDRWINVKIDIPVTNDHYDFIFQGVVGDGHQSDIALDDISLGQGGNCAFLASTTQAPVTQPSAAFEWDFEDGTLGDWQQEEQAPWVVASGQTAVYGKAPLADHTRQNVLGKYAYVPIDATGGPIYYSTIGIRSIPRGVPYCLDFWYQAFISSDTVLNVYMQNGTAEHTNIWRRPGTTARDQWTHSSVNLGVNHGTAHLSISAAVVPRSTGYVAIDDVRILNGACPSARVCDFEDDSICGYQNDATADFTWSRHKGSTSSSTTGATNDHTYGTNFGYYMYIETSAPQKTGDKARLISPEYDVAAGGSCLQFFYHMWGDSTGAFNVYLKVGANLEARPLWALSGDQGDFWRPARATIQTSGKFQVVFEGVVGPSFTGDISLDDITISPGACPASGSCTFEQDLCTWTPSARPDHFDWYRLSSKQISLLYNGTDYPLTDTTVNNAYGHFLWAASDFRANRINQTSHLYSEILLAYQHQNGACLTFSSFLTGSTKLNVYIRPRPAGQNSTLLWSSNEDDNHDMWFQQQIEISIIANDFEIYFEGKFEAPGTHGSIGLDDLHIHSTACSEIDTTPSPSIPFNCGDGTTVPQSLVCNFITDCPNGRDEQNCADCTFEQGTCQWLDISTGPFAWMRDQGVNVAPSHLGPVTDHTTHTGRGYYMYVKSNDGFFWDDAILELQQVLQPSSSGCELEFWHHMIDHQYLSVHLIEGTETVEIWEEDHGHSGDSWERVILPLGRIARPWRIQFKAEKSWGDGTVAIDDISLHGCQFPPVRPNCTDDQFRCTRGACIAKERVCDFSDDCGDNSDEINCQNYIMCSFEEPTGMCNWAQDDDDELDWELGQGETSSFFTGPKRDHTLGLSSGHFIFLEASYPAEEGERARIASPVLNSTGFSCELRFYWHMYGDDIGALNIYTRTTFGGEMDKIWSKDYNVGDFWNRAEIVLMENEPFQVVLEAVVGDGYGGDIAIDDTSFTPACGLSNVNLVTVSTPKPTTSAPNPCAANGQFMCIENGQCIDKAKVCDFKVDCPTPGGSDEAECGTCTFDNNNGSLCGWVDRSFGSYIWELRTGPMNLGPSADHTTGSGFYVGLPAQGYSFASLRTGAIGPTGVECQMRFWYYMDFQPSDGDSKIIVYYRRESSNFSSFSSIDRITEATGPYWKQGVIDIGGRSERIAIEIDGHTTSKNALAIDDIEFHNCHVGDPPELGLPVDCTFEHGWCNFFHDERADFEWERTNEASTSSDTGPGFDHTTGSGYYVFIEASFPRVQNDRARIFSGYQNPSATPRCLSFWYHMYGADIGTLNVYVQTLPTNQANISSTLVWTKSGTQ</sequence>
<feature type="domain" description="MAM" evidence="6">
    <location>
        <begin position="2129"/>
        <end position="2294"/>
    </location>
</feature>
<feature type="domain" description="MAM" evidence="6">
    <location>
        <begin position="3658"/>
        <end position="3830"/>
    </location>
</feature>
<feature type="domain" description="MAM" evidence="6">
    <location>
        <begin position="1265"/>
        <end position="1426"/>
    </location>
</feature>
<comment type="caution">
    <text evidence="7">The sequence shown here is derived from an EMBL/GenBank/DDBJ whole genome shotgun (WGS) entry which is preliminary data.</text>
</comment>
<evidence type="ECO:0000256" key="1">
    <source>
        <dbReference type="ARBA" id="ARBA00022737"/>
    </source>
</evidence>
<feature type="domain" description="MAM" evidence="6">
    <location>
        <begin position="2482"/>
        <end position="2645"/>
    </location>
</feature>
<evidence type="ECO:0000256" key="4">
    <source>
        <dbReference type="SAM" id="MobiDB-lite"/>
    </source>
</evidence>
<feature type="domain" description="MAM" evidence="6">
    <location>
        <begin position="4297"/>
        <end position="4455"/>
    </location>
</feature>
<dbReference type="InterPro" id="IPR000998">
    <property type="entry name" value="MAM_dom"/>
</dbReference>
<dbReference type="InterPro" id="IPR036055">
    <property type="entry name" value="LDL_receptor-like_sf"/>
</dbReference>
<keyword evidence="1" id="KW-0677">Repeat</keyword>
<feature type="chain" id="PRO_5032602472" description="MAM domain-containing protein" evidence="5">
    <location>
        <begin position="16"/>
        <end position="4582"/>
    </location>
</feature>
<protein>
    <recommendedName>
        <fullName evidence="6">MAM domain-containing protein</fullName>
    </recommendedName>
</protein>
<dbReference type="PANTHER" id="PTHR23282:SF147">
    <property type="entry name" value="MAM DOMAIN-CONTAINING PROTEIN"/>
    <property type="match status" value="1"/>
</dbReference>
<feature type="domain" description="MAM" evidence="6">
    <location>
        <begin position="543"/>
        <end position="709"/>
    </location>
</feature>
<proteinExistence type="predicted"/>
<feature type="domain" description="MAM" evidence="6">
    <location>
        <begin position="1074"/>
        <end position="1234"/>
    </location>
</feature>
<dbReference type="PANTHER" id="PTHR23282">
    <property type="entry name" value="APICAL ENDOSOMAL GLYCOPROTEIN PRECURSOR"/>
    <property type="match status" value="1"/>
</dbReference>
<organism evidence="7 8">
    <name type="scientific">Adineta steineri</name>
    <dbReference type="NCBI Taxonomy" id="433720"/>
    <lineage>
        <taxon>Eukaryota</taxon>
        <taxon>Metazoa</taxon>
        <taxon>Spiralia</taxon>
        <taxon>Gnathifera</taxon>
        <taxon>Rotifera</taxon>
        <taxon>Eurotatoria</taxon>
        <taxon>Bdelloidea</taxon>
        <taxon>Adinetida</taxon>
        <taxon>Adinetidae</taxon>
        <taxon>Adineta</taxon>
    </lineage>
</organism>
<dbReference type="CDD" id="cd06263">
    <property type="entry name" value="MAM"/>
    <property type="match status" value="24"/>
</dbReference>
<dbReference type="Gene3D" id="4.10.400.10">
    <property type="entry name" value="Low-density Lipoprotein Receptor"/>
    <property type="match status" value="3"/>
</dbReference>
<feature type="domain" description="MAM" evidence="6">
    <location>
        <begin position="4074"/>
        <end position="4237"/>
    </location>
</feature>
<feature type="domain" description="MAM" evidence="6">
    <location>
        <begin position="3150"/>
        <end position="3314"/>
    </location>
</feature>
<feature type="domain" description="MAM" evidence="6">
    <location>
        <begin position="911"/>
        <end position="1072"/>
    </location>
</feature>
<dbReference type="InterPro" id="IPR013320">
    <property type="entry name" value="ConA-like_dom_sf"/>
</dbReference>
<feature type="domain" description="MAM" evidence="6">
    <location>
        <begin position="377"/>
        <end position="541"/>
    </location>
</feature>
<feature type="domain" description="MAM" evidence="6">
    <location>
        <begin position="1799"/>
        <end position="1960"/>
    </location>
</feature>
<feature type="domain" description="MAM" evidence="6">
    <location>
        <begin position="2323"/>
        <end position="2476"/>
    </location>
</feature>
<feature type="domain" description="MAM" evidence="6">
    <location>
        <begin position="4465"/>
        <end position="4582"/>
    </location>
</feature>
<feature type="domain" description="MAM" evidence="6">
    <location>
        <begin position="2827"/>
        <end position="2989"/>
    </location>
</feature>
<feature type="disulfide bond" evidence="3">
    <location>
        <begin position="3843"/>
        <end position="3861"/>
    </location>
</feature>
<dbReference type="Gene3D" id="2.60.120.200">
    <property type="match status" value="26"/>
</dbReference>
<dbReference type="PROSITE" id="PS01209">
    <property type="entry name" value="LDLRA_1"/>
    <property type="match status" value="1"/>
</dbReference>
<feature type="signal peptide" evidence="5">
    <location>
        <begin position="1"/>
        <end position="15"/>
    </location>
</feature>
<feature type="domain" description="MAM" evidence="6">
    <location>
        <begin position="1429"/>
        <end position="1605"/>
    </location>
</feature>
<feature type="disulfide bond" evidence="3">
    <location>
        <begin position="4036"/>
        <end position="4048"/>
    </location>
</feature>
<dbReference type="InterPro" id="IPR023415">
    <property type="entry name" value="LDLR_class-A_CS"/>
</dbReference>
<dbReference type="EMBL" id="CAJOBB010001511">
    <property type="protein sequence ID" value="CAF3867319.1"/>
    <property type="molecule type" value="Genomic_DNA"/>
</dbReference>
<gene>
    <name evidence="7" type="ORF">KXQ929_LOCUS21002</name>
</gene>
<feature type="domain" description="MAM" evidence="6">
    <location>
        <begin position="740"/>
        <end position="908"/>
    </location>
</feature>
<reference evidence="7" key="1">
    <citation type="submission" date="2021-02" db="EMBL/GenBank/DDBJ databases">
        <authorList>
            <person name="Nowell W R."/>
        </authorList>
    </citation>
    <scope>NUCLEOTIDE SEQUENCE</scope>
</reference>
<feature type="non-terminal residue" evidence="7">
    <location>
        <position position="1"/>
    </location>
</feature>
<name>A0A819FIR6_9BILA</name>
<feature type="domain" description="MAM" evidence="6">
    <location>
        <begin position="3493"/>
        <end position="3656"/>
    </location>
</feature>
<dbReference type="PROSITE" id="PS50060">
    <property type="entry name" value="MAM_2"/>
    <property type="match status" value="25"/>
</dbReference>
<feature type="disulfide bond" evidence="3">
    <location>
        <begin position="4043"/>
        <end position="4061"/>
    </location>
</feature>
<evidence type="ECO:0000259" key="6">
    <source>
        <dbReference type="PROSITE" id="PS50060"/>
    </source>
</evidence>
<keyword evidence="5" id="KW-0732">Signal</keyword>
<dbReference type="Proteomes" id="UP000663868">
    <property type="component" value="Unassembled WGS sequence"/>
</dbReference>
<dbReference type="FunFam" id="2.60.120.200:FF:000182">
    <property type="entry name" value="MAM and LDL-receptor class A domain-containing protein 1"/>
    <property type="match status" value="1"/>
</dbReference>
<feature type="domain" description="MAM" evidence="6">
    <location>
        <begin position="2991"/>
        <end position="3148"/>
    </location>
</feature>
<dbReference type="SMART" id="SM00192">
    <property type="entry name" value="LDLa"/>
    <property type="match status" value="3"/>
</dbReference>
<feature type="region of interest" description="Disordered" evidence="4">
    <location>
        <begin position="21"/>
        <end position="42"/>
    </location>
</feature>